<dbReference type="RefSeq" id="WP_089745641.1">
    <property type="nucleotide sequence ID" value="NZ_FOGF01000002.1"/>
</dbReference>
<dbReference type="OrthoDB" id="3828611at2"/>
<dbReference type="SUPFAM" id="SSF51182">
    <property type="entry name" value="RmlC-like cupins"/>
    <property type="match status" value="1"/>
</dbReference>
<dbReference type="InterPro" id="IPR011051">
    <property type="entry name" value="RmlC_Cupin_sf"/>
</dbReference>
<name>A0A1H9HAP2_9LACT</name>
<dbReference type="EMBL" id="FOGF01000002">
    <property type="protein sequence ID" value="SEQ59402.1"/>
    <property type="molecule type" value="Genomic_DNA"/>
</dbReference>
<dbReference type="Gene3D" id="2.60.120.10">
    <property type="entry name" value="Jelly Rolls"/>
    <property type="match status" value="1"/>
</dbReference>
<dbReference type="InterPro" id="IPR010424">
    <property type="entry name" value="EutQ"/>
</dbReference>
<dbReference type="Pfam" id="PF06249">
    <property type="entry name" value="EutQ"/>
    <property type="match status" value="1"/>
</dbReference>
<dbReference type="PANTHER" id="PTHR36169:SF1">
    <property type="entry name" value="ACETATE KINASE EUTQ"/>
    <property type="match status" value="1"/>
</dbReference>
<dbReference type="STRING" id="137733.SAMN05421767_10246"/>
<gene>
    <name evidence="1" type="ORF">SAMN05421767_10246</name>
</gene>
<keyword evidence="2" id="KW-1185">Reference proteome</keyword>
<dbReference type="PANTHER" id="PTHR36169">
    <property type="entry name" value="ETHANOLAMINE UTILIZATION PROTEIN EUTQ"/>
    <property type="match status" value="1"/>
</dbReference>
<dbReference type="InterPro" id="IPR014710">
    <property type="entry name" value="RmlC-like_jellyroll"/>
</dbReference>
<dbReference type="AlphaFoldDB" id="A0A1H9HAP2"/>
<accession>A0A1H9HAP2</accession>
<organism evidence="1 2">
    <name type="scientific">Granulicatella balaenopterae</name>
    <dbReference type="NCBI Taxonomy" id="137733"/>
    <lineage>
        <taxon>Bacteria</taxon>
        <taxon>Bacillati</taxon>
        <taxon>Bacillota</taxon>
        <taxon>Bacilli</taxon>
        <taxon>Lactobacillales</taxon>
        <taxon>Carnobacteriaceae</taxon>
        <taxon>Granulicatella</taxon>
    </lineage>
</organism>
<protein>
    <submittedName>
        <fullName evidence="1">Transcriptional regulator</fullName>
    </submittedName>
</protein>
<reference evidence="1 2" key="1">
    <citation type="submission" date="2016-10" db="EMBL/GenBank/DDBJ databases">
        <authorList>
            <person name="de Groot N.N."/>
        </authorList>
    </citation>
    <scope>NUCLEOTIDE SEQUENCE [LARGE SCALE GENOMIC DNA]</scope>
    <source>
        <strain evidence="1 2">DSM 15827</strain>
    </source>
</reference>
<evidence type="ECO:0000313" key="1">
    <source>
        <dbReference type="EMBL" id="SEQ59402.1"/>
    </source>
</evidence>
<sequence length="216" mass="23952">MKKLIYTKDIESLITKGESICYICSNTIITPAAQDLARLNNISFKEQTCQETQEVTNEQVCTEDMVSKGDLISKADLLSLLKSLLAGDVDLDKPYIAKTNAKGIKAIKGDSVRMDVFDTGTPGADVKFQELVSQEESKVSAGFLEINKSAFEWNLTYEEIDYVIDGTLEVTYNGETFTANAGDVLFVPKDTKVTWSSPNKAKVFYTTYPANWPDLL</sequence>
<dbReference type="CDD" id="cd02228">
    <property type="entry name" value="cupin_EutQ"/>
    <property type="match status" value="1"/>
</dbReference>
<dbReference type="Proteomes" id="UP000198556">
    <property type="component" value="Unassembled WGS sequence"/>
</dbReference>
<evidence type="ECO:0000313" key="2">
    <source>
        <dbReference type="Proteomes" id="UP000198556"/>
    </source>
</evidence>
<proteinExistence type="predicted"/>